<feature type="chain" id="PRO_5043326110" evidence="1">
    <location>
        <begin position="24"/>
        <end position="162"/>
    </location>
</feature>
<dbReference type="PANTHER" id="PTHR38564">
    <property type="entry name" value="SI:CH73-250A16.5-RELATED"/>
    <property type="match status" value="1"/>
</dbReference>
<name>A0AAV1GGV9_XYRNO</name>
<evidence type="ECO:0000256" key="1">
    <source>
        <dbReference type="SAM" id="SignalP"/>
    </source>
</evidence>
<proteinExistence type="predicted"/>
<protein>
    <submittedName>
        <fullName evidence="2">Uncharacterized protein</fullName>
    </submittedName>
</protein>
<feature type="signal peptide" evidence="1">
    <location>
        <begin position="1"/>
        <end position="23"/>
    </location>
</feature>
<keyword evidence="3" id="KW-1185">Reference proteome</keyword>
<keyword evidence="1" id="KW-0732">Signal</keyword>
<organism evidence="2 3">
    <name type="scientific">Xyrichtys novacula</name>
    <name type="common">Pearly razorfish</name>
    <name type="synonym">Hemipteronotus novacula</name>
    <dbReference type="NCBI Taxonomy" id="13765"/>
    <lineage>
        <taxon>Eukaryota</taxon>
        <taxon>Metazoa</taxon>
        <taxon>Chordata</taxon>
        <taxon>Craniata</taxon>
        <taxon>Vertebrata</taxon>
        <taxon>Euteleostomi</taxon>
        <taxon>Actinopterygii</taxon>
        <taxon>Neopterygii</taxon>
        <taxon>Teleostei</taxon>
        <taxon>Neoteleostei</taxon>
        <taxon>Acanthomorphata</taxon>
        <taxon>Eupercaria</taxon>
        <taxon>Labriformes</taxon>
        <taxon>Labridae</taxon>
        <taxon>Xyrichtys</taxon>
    </lineage>
</organism>
<dbReference type="PANTHER" id="PTHR38564:SF2">
    <property type="entry name" value="WU:FC46H12 PRECURSOR"/>
    <property type="match status" value="1"/>
</dbReference>
<evidence type="ECO:0000313" key="2">
    <source>
        <dbReference type="EMBL" id="CAJ1071934.1"/>
    </source>
</evidence>
<reference evidence="2" key="1">
    <citation type="submission" date="2023-08" db="EMBL/GenBank/DDBJ databases">
        <authorList>
            <person name="Alioto T."/>
            <person name="Alioto T."/>
            <person name="Gomez Garrido J."/>
        </authorList>
    </citation>
    <scope>NUCLEOTIDE SEQUENCE</scope>
</reference>
<dbReference type="AlphaFoldDB" id="A0AAV1GGV9"/>
<accession>A0AAV1GGV9</accession>
<sequence>MDLRLLLIASAALLGAMITISLADQSSTCKIKWLFGISCPVVQGKLVNQIKTWQIKQSCLYQGEKCAYELVLSAPYMIRATYTSPTSKKVSELQFLFEQTTICKVTGDAVSQYSEDPSDNNTNYCSLQNLIDGSSLNTAEGYKQFSNKWICAGFDTANCTMS</sequence>
<gene>
    <name evidence="2" type="ORF">XNOV1_A042285</name>
</gene>
<dbReference type="EMBL" id="OY660877">
    <property type="protein sequence ID" value="CAJ1071934.1"/>
    <property type="molecule type" value="Genomic_DNA"/>
</dbReference>
<evidence type="ECO:0000313" key="3">
    <source>
        <dbReference type="Proteomes" id="UP001178508"/>
    </source>
</evidence>
<dbReference type="Proteomes" id="UP001178508">
    <property type="component" value="Chromosome 14"/>
</dbReference>